<name>A0A6C7E427_ILUCY</name>
<dbReference type="PANTHER" id="PTHR10491">
    <property type="entry name" value="DTDP-4-DEHYDRORHAMNOSE REDUCTASE"/>
    <property type="match status" value="1"/>
</dbReference>
<accession>A0A6C7E427</accession>
<organism evidence="4 5">
    <name type="scientific">Ilumatobacter coccineus (strain NBRC 103263 / KCTC 29153 / YM16-304)</name>
    <dbReference type="NCBI Taxonomy" id="1313172"/>
    <lineage>
        <taxon>Bacteria</taxon>
        <taxon>Bacillati</taxon>
        <taxon>Actinomycetota</taxon>
        <taxon>Acidimicrobiia</taxon>
        <taxon>Acidimicrobiales</taxon>
        <taxon>Ilumatobacteraceae</taxon>
        <taxon>Ilumatobacter</taxon>
    </lineage>
</organism>
<evidence type="ECO:0000313" key="5">
    <source>
        <dbReference type="Proteomes" id="UP000011863"/>
    </source>
</evidence>
<reference evidence="4 5" key="1">
    <citation type="journal article" date="2013" name="Int. J. Syst. Evol. Microbiol.">
        <title>Ilumatobacter nonamiense sp. nov. and Ilumatobacter coccineum sp. nov., isolated from seashore sand.</title>
        <authorList>
            <person name="Matsumoto A."/>
            <person name="Kasai H."/>
            <person name="Matsuo Y."/>
            <person name="Shizuri Y."/>
            <person name="Ichikawa N."/>
            <person name="Fujita N."/>
            <person name="Omura S."/>
            <person name="Takahashi Y."/>
        </authorList>
    </citation>
    <scope>NUCLEOTIDE SEQUENCE [LARGE SCALE GENOMIC DNA]</scope>
    <source>
        <strain evidence="5">NBRC 103263 / KCTC 29153 / YM16-304</strain>
    </source>
</reference>
<dbReference type="KEGG" id="aym:YM304_10960"/>
<dbReference type="Gene3D" id="3.40.50.720">
    <property type="entry name" value="NAD(P)-binding Rossmann-like Domain"/>
    <property type="match status" value="1"/>
</dbReference>
<keyword evidence="2" id="KW-0560">Oxidoreductase</keyword>
<protein>
    <recommendedName>
        <fullName evidence="2">dTDP-4-dehydrorhamnose reductase</fullName>
        <ecNumber evidence="2">1.1.1.133</ecNumber>
    </recommendedName>
</protein>
<dbReference type="GO" id="GO:0019305">
    <property type="term" value="P:dTDP-rhamnose biosynthetic process"/>
    <property type="evidence" value="ECO:0007669"/>
    <property type="project" value="UniProtKB-UniPathway"/>
</dbReference>
<feature type="domain" description="RmlD-like substrate binding" evidence="3">
    <location>
        <begin position="2"/>
        <end position="253"/>
    </location>
</feature>
<dbReference type="PANTHER" id="PTHR10491:SF4">
    <property type="entry name" value="METHIONINE ADENOSYLTRANSFERASE 2 SUBUNIT BETA"/>
    <property type="match status" value="1"/>
</dbReference>
<evidence type="ECO:0000313" key="4">
    <source>
        <dbReference type="EMBL" id="BAN01410.1"/>
    </source>
</evidence>
<comment type="similarity">
    <text evidence="1 2">Belongs to the dTDP-4-dehydrorhamnose reductase family.</text>
</comment>
<gene>
    <name evidence="4" type="ORF">YM304_10960</name>
</gene>
<dbReference type="InterPro" id="IPR005913">
    <property type="entry name" value="dTDP_dehydrorham_reduct"/>
</dbReference>
<dbReference type="GO" id="GO:0008831">
    <property type="term" value="F:dTDP-4-dehydrorhamnose reductase activity"/>
    <property type="evidence" value="ECO:0007669"/>
    <property type="project" value="UniProtKB-EC"/>
</dbReference>
<evidence type="ECO:0000259" key="3">
    <source>
        <dbReference type="Pfam" id="PF04321"/>
    </source>
</evidence>
<comment type="pathway">
    <text evidence="2">Carbohydrate biosynthesis; dTDP-L-rhamnose biosynthesis.</text>
</comment>
<comment type="function">
    <text evidence="2">Catalyzes the reduction of dTDP-6-deoxy-L-lyxo-4-hexulose to yield dTDP-L-rhamnose.</text>
</comment>
<dbReference type="AlphaFoldDB" id="A0A6C7E427"/>
<dbReference type="EC" id="1.1.1.133" evidence="2"/>
<dbReference type="EMBL" id="AP012057">
    <property type="protein sequence ID" value="BAN01410.1"/>
    <property type="molecule type" value="Genomic_DNA"/>
</dbReference>
<dbReference type="InterPro" id="IPR036291">
    <property type="entry name" value="NAD(P)-bd_dom_sf"/>
</dbReference>
<proteinExistence type="inferred from homology"/>
<keyword evidence="5" id="KW-1185">Reference proteome</keyword>
<dbReference type="InterPro" id="IPR029903">
    <property type="entry name" value="RmlD-like-bd"/>
</dbReference>
<keyword evidence="2" id="KW-0521">NADP</keyword>
<evidence type="ECO:0000256" key="1">
    <source>
        <dbReference type="ARBA" id="ARBA00010944"/>
    </source>
</evidence>
<dbReference type="UniPathway" id="UPA00124"/>
<sequence>MLVTGATGFLGKHLVNGAATADWELIAPGSGSMDIRARDSTITTIRDWKPNVVVHLAYRKDRPTIVDGSRHVAEGAAAAGAHLVHMSTDVVFGGRAAPYTEADQPFPIIPYGEHKLDAERAVASAHPTAAIVRTSLLYGTDRPSPAQVELAAALRSPAARRGMTFFTDEFRCPAHADDVARAVADLAGRPDVVGPIHVAGPERVSRAQFASLMARHLGADAHLIPTGTIAESGQVRPANVVLDVSKAARLGITCRPVTAVLGSTV</sequence>
<dbReference type="Pfam" id="PF04321">
    <property type="entry name" value="RmlD_sub_bind"/>
    <property type="match status" value="1"/>
</dbReference>
<dbReference type="Proteomes" id="UP000011863">
    <property type="component" value="Chromosome"/>
</dbReference>
<dbReference type="SUPFAM" id="SSF51735">
    <property type="entry name" value="NAD(P)-binding Rossmann-fold domains"/>
    <property type="match status" value="1"/>
</dbReference>
<evidence type="ECO:0000256" key="2">
    <source>
        <dbReference type="RuleBase" id="RU364082"/>
    </source>
</evidence>